<evidence type="ECO:0008006" key="5">
    <source>
        <dbReference type="Google" id="ProtNLM"/>
    </source>
</evidence>
<feature type="region of interest" description="Disordered" evidence="2">
    <location>
        <begin position="68"/>
        <end position="131"/>
    </location>
</feature>
<feature type="compositionally biased region" description="Basic and acidic residues" evidence="2">
    <location>
        <begin position="68"/>
        <end position="80"/>
    </location>
</feature>
<dbReference type="EMBL" id="SNRW01014632">
    <property type="protein sequence ID" value="KAA6371267.1"/>
    <property type="molecule type" value="Genomic_DNA"/>
</dbReference>
<reference evidence="3 4" key="1">
    <citation type="submission" date="2019-03" db="EMBL/GenBank/DDBJ databases">
        <title>Single cell metagenomics reveals metabolic interactions within the superorganism composed of flagellate Streblomastix strix and complex community of Bacteroidetes bacteria on its surface.</title>
        <authorList>
            <person name="Treitli S.C."/>
            <person name="Kolisko M."/>
            <person name="Husnik F."/>
            <person name="Keeling P."/>
            <person name="Hampl V."/>
        </authorList>
    </citation>
    <scope>NUCLEOTIDE SEQUENCE [LARGE SCALE GENOMIC DNA]</scope>
    <source>
        <strain evidence="3">ST1C</strain>
    </source>
</reference>
<sequence length="516" mass="60895">MDKVHWRMNKQDNDTVQPLRTVSIQAKQDMNERKKQDEEDYQRRGQEEALRNIEGVSRQQIAEAADLREAQQREKKERALAMHKQNIGEIEGEKQRKTMDQQQDVVQKRIDEKQKREKKQEKLKNHKDTLADLQKAAVSHELAQEIGLGEEEKRRVDRRLYEEEEERHRQQRKEDELRDEVKQKRFKEAREQVINEGKRENEMQARVFSDKLEELKHLNKIEADKRMQFVMQIDSNRQLAELEQVLAKTAAIHKSKIAAEQRFMERAKDDMNSAVEKEREQVKRLEEQEALLQQKIGAMLGQFRRAVDLAEQGTLTAEGGQGENDIRELINKLNGQVREALGTDDVGKEEEEDDDEEEDEEEEEEEEEDDDDDDDDDDSSDDDDSRDDEEDRKKDRSGWIRDIEKDKDQDMNGQILDDFGNKNEKRIRGYIPEDDEIKNKEQEQQQQQKDQEQKDILIQSNLSPTINQPQQSQPSYQSSLLSPPPSSTYNQRMTYPNNSIQRKRPSSSITEYKQSY</sequence>
<feature type="compositionally biased region" description="Basic and acidic residues" evidence="2">
    <location>
        <begin position="391"/>
        <end position="410"/>
    </location>
</feature>
<protein>
    <recommendedName>
        <fullName evidence="5">Trichohyalin-plectin-homology domain-containing protein</fullName>
    </recommendedName>
</protein>
<evidence type="ECO:0000256" key="1">
    <source>
        <dbReference type="SAM" id="Coils"/>
    </source>
</evidence>
<name>A0A5J4ULH0_9EUKA</name>
<feature type="region of interest" description="Disordered" evidence="2">
    <location>
        <begin position="336"/>
        <end position="516"/>
    </location>
</feature>
<feature type="compositionally biased region" description="Basic and acidic residues" evidence="2">
    <location>
        <begin position="106"/>
        <end position="130"/>
    </location>
</feature>
<feature type="compositionally biased region" description="Basic and acidic residues" evidence="2">
    <location>
        <begin position="29"/>
        <end position="51"/>
    </location>
</feature>
<feature type="compositionally biased region" description="Acidic residues" evidence="2">
    <location>
        <begin position="347"/>
        <end position="390"/>
    </location>
</feature>
<keyword evidence="1" id="KW-0175">Coiled coil</keyword>
<proteinExistence type="predicted"/>
<organism evidence="3 4">
    <name type="scientific">Streblomastix strix</name>
    <dbReference type="NCBI Taxonomy" id="222440"/>
    <lineage>
        <taxon>Eukaryota</taxon>
        <taxon>Metamonada</taxon>
        <taxon>Preaxostyla</taxon>
        <taxon>Oxymonadida</taxon>
        <taxon>Streblomastigidae</taxon>
        <taxon>Streblomastix</taxon>
    </lineage>
</organism>
<dbReference type="AlphaFoldDB" id="A0A5J4ULH0"/>
<evidence type="ECO:0000313" key="3">
    <source>
        <dbReference type="EMBL" id="KAA6371267.1"/>
    </source>
</evidence>
<feature type="compositionally biased region" description="Low complexity" evidence="2">
    <location>
        <begin position="468"/>
        <end position="481"/>
    </location>
</feature>
<feature type="compositionally biased region" description="Basic and acidic residues" evidence="2">
    <location>
        <begin position="1"/>
        <end position="13"/>
    </location>
</feature>
<evidence type="ECO:0000256" key="2">
    <source>
        <dbReference type="SAM" id="MobiDB-lite"/>
    </source>
</evidence>
<feature type="compositionally biased region" description="Basic and acidic residues" evidence="2">
    <location>
        <begin position="150"/>
        <end position="182"/>
    </location>
</feature>
<feature type="region of interest" description="Disordered" evidence="2">
    <location>
        <begin position="1"/>
        <end position="53"/>
    </location>
</feature>
<feature type="non-terminal residue" evidence="3">
    <location>
        <position position="516"/>
    </location>
</feature>
<accession>A0A5J4ULH0</accession>
<dbReference type="Proteomes" id="UP000324800">
    <property type="component" value="Unassembled WGS sequence"/>
</dbReference>
<feature type="compositionally biased region" description="Polar residues" evidence="2">
    <location>
        <begin position="488"/>
        <end position="516"/>
    </location>
</feature>
<feature type="compositionally biased region" description="Basic and acidic residues" evidence="2">
    <location>
        <begin position="437"/>
        <end position="455"/>
    </location>
</feature>
<comment type="caution">
    <text evidence="3">The sequence shown here is derived from an EMBL/GenBank/DDBJ whole genome shotgun (WGS) entry which is preliminary data.</text>
</comment>
<feature type="coiled-coil region" evidence="1">
    <location>
        <begin position="268"/>
        <end position="295"/>
    </location>
</feature>
<feature type="compositionally biased region" description="Polar residues" evidence="2">
    <location>
        <begin position="14"/>
        <end position="28"/>
    </location>
</feature>
<feature type="region of interest" description="Disordered" evidence="2">
    <location>
        <begin position="147"/>
        <end position="182"/>
    </location>
</feature>
<gene>
    <name evidence="3" type="ORF">EZS28_033206</name>
</gene>
<evidence type="ECO:0000313" key="4">
    <source>
        <dbReference type="Proteomes" id="UP000324800"/>
    </source>
</evidence>